<name>A0A8S4QJ61_9NEOP</name>
<evidence type="ECO:0000313" key="3">
    <source>
        <dbReference type="Proteomes" id="UP000838756"/>
    </source>
</evidence>
<keyword evidence="3" id="KW-1185">Reference proteome</keyword>
<dbReference type="EMBL" id="CAKXAJ010007670">
    <property type="protein sequence ID" value="CAH2210527.1"/>
    <property type="molecule type" value="Genomic_DNA"/>
</dbReference>
<evidence type="ECO:0000313" key="2">
    <source>
        <dbReference type="EMBL" id="CAH2210527.1"/>
    </source>
</evidence>
<accession>A0A8S4QJ61</accession>
<organism evidence="2 3">
    <name type="scientific">Pararge aegeria aegeria</name>
    <dbReference type="NCBI Taxonomy" id="348720"/>
    <lineage>
        <taxon>Eukaryota</taxon>
        <taxon>Metazoa</taxon>
        <taxon>Ecdysozoa</taxon>
        <taxon>Arthropoda</taxon>
        <taxon>Hexapoda</taxon>
        <taxon>Insecta</taxon>
        <taxon>Pterygota</taxon>
        <taxon>Neoptera</taxon>
        <taxon>Endopterygota</taxon>
        <taxon>Lepidoptera</taxon>
        <taxon>Glossata</taxon>
        <taxon>Ditrysia</taxon>
        <taxon>Papilionoidea</taxon>
        <taxon>Nymphalidae</taxon>
        <taxon>Satyrinae</taxon>
        <taxon>Satyrini</taxon>
        <taxon>Parargina</taxon>
        <taxon>Pararge</taxon>
    </lineage>
</organism>
<dbReference type="AlphaFoldDB" id="A0A8S4QJ61"/>
<feature type="region of interest" description="Disordered" evidence="1">
    <location>
        <begin position="45"/>
        <end position="68"/>
    </location>
</feature>
<protein>
    <submittedName>
        <fullName evidence="2">Jg17574 protein</fullName>
    </submittedName>
</protein>
<proteinExistence type="predicted"/>
<comment type="caution">
    <text evidence="2">The sequence shown here is derived from an EMBL/GenBank/DDBJ whole genome shotgun (WGS) entry which is preliminary data.</text>
</comment>
<dbReference type="OrthoDB" id="7466345at2759"/>
<dbReference type="Proteomes" id="UP000838756">
    <property type="component" value="Unassembled WGS sequence"/>
</dbReference>
<reference evidence="2" key="1">
    <citation type="submission" date="2022-03" db="EMBL/GenBank/DDBJ databases">
        <authorList>
            <person name="Lindestad O."/>
        </authorList>
    </citation>
    <scope>NUCLEOTIDE SEQUENCE</scope>
</reference>
<evidence type="ECO:0000256" key="1">
    <source>
        <dbReference type="SAM" id="MobiDB-lite"/>
    </source>
</evidence>
<gene>
    <name evidence="2" type="primary">jg17574</name>
    <name evidence="2" type="ORF">PAEG_LOCUS2432</name>
</gene>
<sequence>MFKRSELTISGTCYIVCDLVGPGIKFGEKMEVGVPRCWNGSPEPKSATLIDPQRGGQTNLSAGSKGHRTVELGTPYKRQVRSLLRNPTLVRVTWHSV</sequence>